<dbReference type="InterPro" id="IPR041164">
    <property type="entry name" value="LDcluster4"/>
</dbReference>
<proteinExistence type="predicted"/>
<gene>
    <name evidence="2" type="ORF">HA336_03495</name>
</gene>
<evidence type="ECO:0000313" key="2">
    <source>
        <dbReference type="EMBL" id="HII70281.1"/>
    </source>
</evidence>
<reference evidence="2" key="1">
    <citation type="journal article" date="2020" name="bioRxiv">
        <title>A rank-normalized archaeal taxonomy based on genome phylogeny resolves widespread incomplete and uneven classifications.</title>
        <authorList>
            <person name="Rinke C."/>
            <person name="Chuvochina M."/>
            <person name="Mussig A.J."/>
            <person name="Chaumeil P.-A."/>
            <person name="Waite D.W."/>
            <person name="Whitman W.B."/>
            <person name="Parks D.H."/>
            <person name="Hugenholtz P."/>
        </authorList>
    </citation>
    <scope>NUCLEOTIDE SEQUENCE</scope>
    <source>
        <strain evidence="2">UBA8853</strain>
    </source>
</reference>
<feature type="region of interest" description="Disordered" evidence="1">
    <location>
        <begin position="170"/>
        <end position="191"/>
    </location>
</feature>
<dbReference type="Gene3D" id="3.40.50.450">
    <property type="match status" value="1"/>
</dbReference>
<sequence>MTSTRLAGGSLRCGPLRQLRSSPSQKLLCGGTTPLQISVIGSGRASEDVLNLAEELGREIARRGHVLVCGGRGGVMEAACRGAREEGGITVGILPGERRDEANPYVDVVIPTGLGEARNALVVRAGDAVIAVAGGWGTLSEISLAKKMGKPVVGLTSSGGWAEELARRGEIEGAESPEEAVEKAELLAGYR</sequence>
<dbReference type="InterPro" id="IPR052341">
    <property type="entry name" value="LOG_family_nucleotidases"/>
</dbReference>
<dbReference type="PANTHER" id="PTHR43393">
    <property type="entry name" value="CYTOKININ RIBOSIDE 5'-MONOPHOSPHATE PHOSPHORIBOHYDROLASE"/>
    <property type="match status" value="1"/>
</dbReference>
<comment type="caution">
    <text evidence="2">The sequence shown here is derived from an EMBL/GenBank/DDBJ whole genome shotgun (WGS) entry which is preliminary data.</text>
</comment>
<dbReference type="Proteomes" id="UP000619545">
    <property type="component" value="Unassembled WGS sequence"/>
</dbReference>
<dbReference type="SUPFAM" id="SSF102405">
    <property type="entry name" value="MCP/YpsA-like"/>
    <property type="match status" value="1"/>
</dbReference>
<name>A0A832WRJ5_9EURY</name>
<dbReference type="AlphaFoldDB" id="A0A832WRJ5"/>
<accession>A0A832WRJ5</accession>
<dbReference type="NCBIfam" id="TIGR00725">
    <property type="entry name" value="TIGR00725 family protein"/>
    <property type="match status" value="1"/>
</dbReference>
<protein>
    <submittedName>
        <fullName evidence="2">TIGR00725 family protein</fullName>
    </submittedName>
</protein>
<organism evidence="2 3">
    <name type="scientific">Methanopyrus kandleri</name>
    <dbReference type="NCBI Taxonomy" id="2320"/>
    <lineage>
        <taxon>Archaea</taxon>
        <taxon>Methanobacteriati</taxon>
        <taxon>Methanobacteriota</taxon>
        <taxon>Methanomada group</taxon>
        <taxon>Methanopyri</taxon>
        <taxon>Methanopyrales</taxon>
        <taxon>Methanopyraceae</taxon>
        <taxon>Methanopyrus</taxon>
    </lineage>
</organism>
<evidence type="ECO:0000256" key="1">
    <source>
        <dbReference type="SAM" id="MobiDB-lite"/>
    </source>
</evidence>
<dbReference type="Pfam" id="PF18306">
    <property type="entry name" value="LDcluster4"/>
    <property type="match status" value="1"/>
</dbReference>
<dbReference type="GO" id="GO:0005829">
    <property type="term" value="C:cytosol"/>
    <property type="evidence" value="ECO:0007669"/>
    <property type="project" value="TreeGrafter"/>
</dbReference>
<evidence type="ECO:0000313" key="3">
    <source>
        <dbReference type="Proteomes" id="UP000619545"/>
    </source>
</evidence>
<dbReference type="EMBL" id="DUJS01000003">
    <property type="protein sequence ID" value="HII70281.1"/>
    <property type="molecule type" value="Genomic_DNA"/>
</dbReference>
<dbReference type="PANTHER" id="PTHR43393:SF3">
    <property type="entry name" value="LYSINE DECARBOXYLASE-LIKE PROTEIN"/>
    <property type="match status" value="1"/>
</dbReference>
<dbReference type="InterPro" id="IPR005268">
    <property type="entry name" value="CHP00725"/>
</dbReference>